<reference evidence="5 7" key="1">
    <citation type="submission" date="2020-08" db="EMBL/GenBank/DDBJ databases">
        <title>Genomic Encyclopedia of Type Strains, Phase IV (KMG-IV): sequencing the most valuable type-strain genomes for metagenomic binning, comparative biology and taxonomic classification.</title>
        <authorList>
            <person name="Goeker M."/>
        </authorList>
    </citation>
    <scope>NUCLEOTIDE SEQUENCE [LARGE SCALE GENOMIC DNA]</scope>
    <source>
        <strain evidence="5 7">DSM 17989</strain>
    </source>
</reference>
<feature type="domain" description="Methyl-accepting transducer" evidence="4">
    <location>
        <begin position="433"/>
        <end position="598"/>
    </location>
</feature>
<feature type="transmembrane region" description="Helical" evidence="3">
    <location>
        <begin position="324"/>
        <end position="341"/>
    </location>
</feature>
<keyword evidence="3" id="KW-1133">Transmembrane helix</keyword>
<keyword evidence="8" id="KW-1185">Reference proteome</keyword>
<dbReference type="AlphaFoldDB" id="A0A7W9ZLL6"/>
<dbReference type="PANTHER" id="PTHR32089">
    <property type="entry name" value="METHYL-ACCEPTING CHEMOTAXIS PROTEIN MCPB"/>
    <property type="match status" value="1"/>
</dbReference>
<dbReference type="Proteomes" id="UP000536100">
    <property type="component" value="Unassembled WGS sequence"/>
</dbReference>
<evidence type="ECO:0000313" key="5">
    <source>
        <dbReference type="EMBL" id="MBB6212712.1"/>
    </source>
</evidence>
<reference evidence="6 8" key="2">
    <citation type="submission" date="2023-07" db="EMBL/GenBank/DDBJ databases">
        <title>Genome sequencing of multiple Borrelia sensu lato isolates.</title>
        <authorList>
            <person name="Mongodin E.F."/>
            <person name="Rudenko N."/>
            <person name="Fraser C.M."/>
            <person name="Schutzer S."/>
            <person name="Luft B."/>
            <person name="Morgan R."/>
            <person name="Chastens S."/>
            <person name="Qiu W."/>
        </authorList>
    </citation>
    <scope>NUCLEOTIDE SEQUENCE [LARGE SCALE GENOMIC DNA]</scope>
    <source>
        <strain evidence="6 8">CA446</strain>
    </source>
</reference>
<dbReference type="EMBL" id="CP132476">
    <property type="protein sequence ID" value="WNY70616.1"/>
    <property type="molecule type" value="Genomic_DNA"/>
</dbReference>
<dbReference type="SMART" id="SM00283">
    <property type="entry name" value="MA"/>
    <property type="match status" value="1"/>
</dbReference>
<dbReference type="RefSeq" id="WP_184124122.1">
    <property type="nucleotide sequence ID" value="NZ_CP124076.1"/>
</dbReference>
<evidence type="ECO:0000256" key="1">
    <source>
        <dbReference type="ARBA" id="ARBA00023224"/>
    </source>
</evidence>
<organism evidence="5 7">
    <name type="scientific">Borreliella californiensis</name>
    <dbReference type="NCBI Taxonomy" id="373543"/>
    <lineage>
        <taxon>Bacteria</taxon>
        <taxon>Pseudomonadati</taxon>
        <taxon>Spirochaetota</taxon>
        <taxon>Spirochaetia</taxon>
        <taxon>Spirochaetales</taxon>
        <taxon>Borreliaceae</taxon>
        <taxon>Borreliella</taxon>
    </lineage>
</organism>
<protein>
    <submittedName>
        <fullName evidence="5">Methyl-accepting chemotaxis protein</fullName>
    </submittedName>
</protein>
<dbReference type="PANTHER" id="PTHR32089:SF112">
    <property type="entry name" value="LYSOZYME-LIKE PROTEIN-RELATED"/>
    <property type="match status" value="1"/>
</dbReference>
<dbReference type="Proteomes" id="UP001302829">
    <property type="component" value="Chromosome"/>
</dbReference>
<dbReference type="Pfam" id="PF00015">
    <property type="entry name" value="MCPsignal"/>
    <property type="match status" value="1"/>
</dbReference>
<keyword evidence="3" id="KW-0812">Transmembrane</keyword>
<feature type="transmembrane region" description="Helical" evidence="3">
    <location>
        <begin position="17"/>
        <end position="38"/>
    </location>
</feature>
<dbReference type="GO" id="GO:0016020">
    <property type="term" value="C:membrane"/>
    <property type="evidence" value="ECO:0007669"/>
    <property type="project" value="InterPro"/>
</dbReference>
<evidence type="ECO:0000313" key="6">
    <source>
        <dbReference type="EMBL" id="WNY70616.1"/>
    </source>
</evidence>
<evidence type="ECO:0000313" key="8">
    <source>
        <dbReference type="Proteomes" id="UP001302829"/>
    </source>
</evidence>
<evidence type="ECO:0000313" key="7">
    <source>
        <dbReference type="Proteomes" id="UP000536100"/>
    </source>
</evidence>
<sequence>MTDENLIDVNLKNTKRFLYLVLFGFLFLNFLFIGYAYMNYKNEYLDRFKFDSKLFLNSVSAVIKAKYLESSRFLEELVKDSYRFGILVNSSKSFLLSSSLKLGDSLDENSDLFLKSREFSSIDKIFKTIPLAEDSLEGIFYIPIGKNVLISNSNFSSLGLKDVRLDPIYSVPVEKNSKYYSRYMQIDGKIYSVISFPVRDSVATLGVIGILVCFDESLDIIESQLYSSLKFGSKNYNFFMLDRNYMPIFLNFNNIQTKSFSPTYNENFLRKVIAYAKKDSSSSQYTFNYERDFYSLNFVKTDDFLTQGLILNVNSIPIMFKSNWVIFFVFLLLSFAIIFYLCKTFVFSLINDFNRIVDYQKSKSDPFSLESPLEVKYSSSIISYISSKLDNLSSKSNESFEKIKFYSEDLNEYLKQIEIAISNTESIDSSILAYEQLRDTFSRFEKSIVDILKGFESIADPINDHNKYISEISSKFEENVSFFYSIDKNLEIFNKVAAINSTDIENIKSKVFDLNIVFENVNKNFADLLSQTNSLQSVNKLLVSISAQTNMLAMNAAIEAAKAGDAGKSFAVVAEEIRKLAINSGKYSKTIKDELKTVDSIIAAINSEIDTIYKNFIDIQDNVDNSFSRHEKVDLTLAKHFKEIGEFKERYLSHDTKIRDAKNMYKEIFNNHYFVSSKFNNFSQDLKEFKVSKINLDAVSSLQEYSSLVKSSKDKILKTKELIQKINDEIKDILF</sequence>
<evidence type="ECO:0000256" key="3">
    <source>
        <dbReference type="SAM" id="Phobius"/>
    </source>
</evidence>
<proteinExistence type="predicted"/>
<keyword evidence="1 2" id="KW-0807">Transducer</keyword>
<gene>
    <name evidence="5" type="ORF">HNP67_000167</name>
    <name evidence="6" type="ORF">QIA39_02970</name>
</gene>
<keyword evidence="3" id="KW-0472">Membrane</keyword>
<evidence type="ECO:0000256" key="2">
    <source>
        <dbReference type="PROSITE-ProRule" id="PRU00284"/>
    </source>
</evidence>
<dbReference type="GO" id="GO:0007165">
    <property type="term" value="P:signal transduction"/>
    <property type="evidence" value="ECO:0007669"/>
    <property type="project" value="UniProtKB-KW"/>
</dbReference>
<name>A0A7W9ZLL6_9SPIR</name>
<dbReference type="EMBL" id="JACHFB010000001">
    <property type="protein sequence ID" value="MBB6212712.1"/>
    <property type="molecule type" value="Genomic_DNA"/>
</dbReference>
<evidence type="ECO:0000259" key="4">
    <source>
        <dbReference type="PROSITE" id="PS50111"/>
    </source>
</evidence>
<dbReference type="InterPro" id="IPR004089">
    <property type="entry name" value="MCPsignal_dom"/>
</dbReference>
<dbReference type="PROSITE" id="PS50111">
    <property type="entry name" value="CHEMOTAXIS_TRANSDUC_2"/>
    <property type="match status" value="1"/>
</dbReference>
<accession>A0A7W9ZLL6</accession>
<dbReference type="Gene3D" id="1.10.287.950">
    <property type="entry name" value="Methyl-accepting chemotaxis protein"/>
    <property type="match status" value="1"/>
</dbReference>
<dbReference type="SUPFAM" id="SSF58104">
    <property type="entry name" value="Methyl-accepting chemotaxis protein (MCP) signaling domain"/>
    <property type="match status" value="1"/>
</dbReference>